<reference evidence="3" key="1">
    <citation type="journal article" date="2019" name="Int. J. Syst. Evol. Microbiol.">
        <title>The Global Catalogue of Microorganisms (GCM) 10K type strain sequencing project: providing services to taxonomists for standard genome sequencing and annotation.</title>
        <authorList>
            <consortium name="The Broad Institute Genomics Platform"/>
            <consortium name="The Broad Institute Genome Sequencing Center for Infectious Disease"/>
            <person name="Wu L."/>
            <person name="Ma J."/>
        </authorList>
    </citation>
    <scope>NUCLEOTIDE SEQUENCE [LARGE SCALE GENOMIC DNA]</scope>
    <source>
        <strain evidence="3">CGMCC 1.15197</strain>
    </source>
</reference>
<dbReference type="InterPro" id="IPR036162">
    <property type="entry name" value="Resolvase-like_N_sf"/>
</dbReference>
<keyword evidence="3" id="KW-1185">Reference proteome</keyword>
<dbReference type="Gene3D" id="3.40.50.1390">
    <property type="entry name" value="Resolvase, N-terminal catalytic domain"/>
    <property type="match status" value="1"/>
</dbReference>
<feature type="domain" description="Resolvase/invertase-type recombinase catalytic" evidence="1">
    <location>
        <begin position="4"/>
        <end position="60"/>
    </location>
</feature>
<proteinExistence type="predicted"/>
<protein>
    <recommendedName>
        <fullName evidence="1">Resolvase/invertase-type recombinase catalytic domain-containing protein</fullName>
    </recommendedName>
</protein>
<gene>
    <name evidence="2" type="ORF">GCM10011383_45230</name>
</gene>
<dbReference type="RefSeq" id="WP_188816375.1">
    <property type="nucleotide sequence ID" value="NZ_BMHT01000016.1"/>
</dbReference>
<evidence type="ECO:0000259" key="1">
    <source>
        <dbReference type="Pfam" id="PF00239"/>
    </source>
</evidence>
<sequence>MPYVAYYCVSTQKQGEPGLSLEAQQAAVRTYVQGPAAIVAIFQEVKSGKKLFTKRPHHRHLV</sequence>
<organism evidence="2 3">
    <name type="scientific">Hymenobacter cavernae</name>
    <dbReference type="NCBI Taxonomy" id="2044852"/>
    <lineage>
        <taxon>Bacteria</taxon>
        <taxon>Pseudomonadati</taxon>
        <taxon>Bacteroidota</taxon>
        <taxon>Cytophagia</taxon>
        <taxon>Cytophagales</taxon>
        <taxon>Hymenobacteraceae</taxon>
        <taxon>Hymenobacter</taxon>
    </lineage>
</organism>
<dbReference type="Proteomes" id="UP000632273">
    <property type="component" value="Unassembled WGS sequence"/>
</dbReference>
<dbReference type="SUPFAM" id="SSF53041">
    <property type="entry name" value="Resolvase-like"/>
    <property type="match status" value="1"/>
</dbReference>
<dbReference type="Pfam" id="PF00239">
    <property type="entry name" value="Resolvase"/>
    <property type="match status" value="1"/>
</dbReference>
<name>A0ABQ1UYW3_9BACT</name>
<accession>A0ABQ1UYW3</accession>
<dbReference type="EMBL" id="BMHT01000016">
    <property type="protein sequence ID" value="GGF28444.1"/>
    <property type="molecule type" value="Genomic_DNA"/>
</dbReference>
<evidence type="ECO:0000313" key="3">
    <source>
        <dbReference type="Proteomes" id="UP000632273"/>
    </source>
</evidence>
<dbReference type="InterPro" id="IPR006119">
    <property type="entry name" value="Resolv_N"/>
</dbReference>
<evidence type="ECO:0000313" key="2">
    <source>
        <dbReference type="EMBL" id="GGF28444.1"/>
    </source>
</evidence>
<comment type="caution">
    <text evidence="2">The sequence shown here is derived from an EMBL/GenBank/DDBJ whole genome shotgun (WGS) entry which is preliminary data.</text>
</comment>